<reference evidence="1 2" key="1">
    <citation type="submission" date="2019-02" db="EMBL/GenBank/DDBJ databases">
        <title>Genome sequencing of the rare red list fungi Phellinidium pouzarii.</title>
        <authorList>
            <person name="Buettner E."/>
            <person name="Kellner H."/>
        </authorList>
    </citation>
    <scope>NUCLEOTIDE SEQUENCE [LARGE SCALE GENOMIC DNA]</scope>
    <source>
        <strain evidence="1 2">DSM 108285</strain>
    </source>
</reference>
<protein>
    <submittedName>
        <fullName evidence="1">Uncharacterized protein</fullName>
    </submittedName>
</protein>
<evidence type="ECO:0000313" key="2">
    <source>
        <dbReference type="Proteomes" id="UP000308199"/>
    </source>
</evidence>
<evidence type="ECO:0000313" key="1">
    <source>
        <dbReference type="EMBL" id="THG95476.1"/>
    </source>
</evidence>
<comment type="caution">
    <text evidence="1">The sequence shown here is derived from an EMBL/GenBank/DDBJ whole genome shotgun (WGS) entry which is preliminary data.</text>
</comment>
<accession>A0A4S4KBU2</accession>
<organism evidence="1 2">
    <name type="scientific">Phellinidium pouzarii</name>
    <dbReference type="NCBI Taxonomy" id="167371"/>
    <lineage>
        <taxon>Eukaryota</taxon>
        <taxon>Fungi</taxon>
        <taxon>Dikarya</taxon>
        <taxon>Basidiomycota</taxon>
        <taxon>Agaricomycotina</taxon>
        <taxon>Agaricomycetes</taxon>
        <taxon>Hymenochaetales</taxon>
        <taxon>Hymenochaetaceae</taxon>
        <taxon>Phellinidium</taxon>
    </lineage>
</organism>
<dbReference type="AlphaFoldDB" id="A0A4S4KBU2"/>
<dbReference type="EMBL" id="SGPK01000970">
    <property type="protein sequence ID" value="THG95476.1"/>
    <property type="molecule type" value="Genomic_DNA"/>
</dbReference>
<sequence>MDTTMSSNYQPEPIYFYTPRLKDFEEDNPNFKFEYNGDQFFSTEKNREMLRVTITYNGITVGQGVGEVEPEAKEATEWAAADLLMNFSNATFRANNGLGQFTYPRNLLIQATFKKMA</sequence>
<keyword evidence="2" id="KW-1185">Reference proteome</keyword>
<proteinExistence type="predicted"/>
<gene>
    <name evidence="1" type="ORF">EW145_g7950</name>
</gene>
<name>A0A4S4KBU2_9AGAM</name>
<dbReference type="Proteomes" id="UP000308199">
    <property type="component" value="Unassembled WGS sequence"/>
</dbReference>